<protein>
    <submittedName>
        <fullName evidence="1">Uncharacterized protein</fullName>
    </submittedName>
</protein>
<comment type="caution">
    <text evidence="1">The sequence shown here is derived from an EMBL/GenBank/DDBJ whole genome shotgun (WGS) entry which is preliminary data.</text>
</comment>
<proteinExistence type="predicted"/>
<evidence type="ECO:0000313" key="1">
    <source>
        <dbReference type="EMBL" id="KAG5627266.1"/>
    </source>
</evidence>
<name>A0A9J6ASS2_SOLCO</name>
<dbReference type="AlphaFoldDB" id="A0A9J6ASS2"/>
<gene>
    <name evidence="1" type="ORF">H5410_012484</name>
</gene>
<evidence type="ECO:0000313" key="2">
    <source>
        <dbReference type="Proteomes" id="UP000824120"/>
    </source>
</evidence>
<accession>A0A9J6ASS2</accession>
<organism evidence="1 2">
    <name type="scientific">Solanum commersonii</name>
    <name type="common">Commerson's wild potato</name>
    <name type="synonym">Commerson's nightshade</name>
    <dbReference type="NCBI Taxonomy" id="4109"/>
    <lineage>
        <taxon>Eukaryota</taxon>
        <taxon>Viridiplantae</taxon>
        <taxon>Streptophyta</taxon>
        <taxon>Embryophyta</taxon>
        <taxon>Tracheophyta</taxon>
        <taxon>Spermatophyta</taxon>
        <taxon>Magnoliopsida</taxon>
        <taxon>eudicotyledons</taxon>
        <taxon>Gunneridae</taxon>
        <taxon>Pentapetalae</taxon>
        <taxon>asterids</taxon>
        <taxon>lamiids</taxon>
        <taxon>Solanales</taxon>
        <taxon>Solanaceae</taxon>
        <taxon>Solanoideae</taxon>
        <taxon>Solaneae</taxon>
        <taxon>Solanum</taxon>
    </lineage>
</organism>
<feature type="non-terminal residue" evidence="1">
    <location>
        <position position="96"/>
    </location>
</feature>
<dbReference type="Proteomes" id="UP000824120">
    <property type="component" value="Chromosome 2"/>
</dbReference>
<dbReference type="EMBL" id="JACXVP010000002">
    <property type="protein sequence ID" value="KAG5627266.1"/>
    <property type="molecule type" value="Genomic_DNA"/>
</dbReference>
<reference evidence="1 2" key="1">
    <citation type="submission" date="2020-09" db="EMBL/GenBank/DDBJ databases">
        <title>De no assembly of potato wild relative species, Solanum commersonii.</title>
        <authorList>
            <person name="Cho K."/>
        </authorList>
    </citation>
    <scope>NUCLEOTIDE SEQUENCE [LARGE SCALE GENOMIC DNA]</scope>
    <source>
        <strain evidence="1">LZ3.2</strain>
        <tissue evidence="1">Leaf</tissue>
    </source>
</reference>
<sequence length="96" mass="10833">MTSFLRAKLVNWLNLAKTRKHVGLINELSRACRTTQRFAESPYFGSVTFGEKLEVVEGSWQLVESLLDRPLSAPLNLFCTVTFCGLILARRMLSAI</sequence>
<keyword evidence="2" id="KW-1185">Reference proteome</keyword>